<dbReference type="OrthoDB" id="65798at2157"/>
<evidence type="ECO:0000313" key="2">
    <source>
        <dbReference type="EMBL" id="MBE2900766.1"/>
    </source>
</evidence>
<evidence type="ECO:0000313" key="3">
    <source>
        <dbReference type="Proteomes" id="UP000646659"/>
    </source>
</evidence>
<comment type="caution">
    <text evidence="2">The sequence shown here is derived from an EMBL/GenBank/DDBJ whole genome shotgun (WGS) entry which is preliminary data.</text>
</comment>
<feature type="transmembrane region" description="Helical" evidence="1">
    <location>
        <begin position="21"/>
        <end position="46"/>
    </location>
</feature>
<dbReference type="EMBL" id="QKOF01000007">
    <property type="protein sequence ID" value="MBE2900766.1"/>
    <property type="molecule type" value="Genomic_DNA"/>
</dbReference>
<dbReference type="InterPro" id="IPR019206">
    <property type="entry name" value="DUF2085_TM"/>
</dbReference>
<proteinExistence type="predicted"/>
<keyword evidence="1" id="KW-1133">Transmembrane helix</keyword>
<dbReference type="Proteomes" id="UP000646659">
    <property type="component" value="Unassembled WGS sequence"/>
</dbReference>
<dbReference type="RefSeq" id="WP_192962610.1">
    <property type="nucleotide sequence ID" value="NZ_QKOF01000007.1"/>
</dbReference>
<accession>A0A842YN06</accession>
<keyword evidence="1" id="KW-0472">Membrane</keyword>
<feature type="transmembrane region" description="Helical" evidence="1">
    <location>
        <begin position="52"/>
        <end position="72"/>
    </location>
</feature>
<dbReference type="Pfam" id="PF09858">
    <property type="entry name" value="DUF2085"/>
    <property type="match status" value="1"/>
</dbReference>
<organism evidence="2 3">
    <name type="scientific">Methanothermobacter thermautotrophicus</name>
    <name type="common">Methanobacterium thermoformicicum</name>
    <dbReference type="NCBI Taxonomy" id="145262"/>
    <lineage>
        <taxon>Archaea</taxon>
        <taxon>Methanobacteriati</taxon>
        <taxon>Methanobacteriota</taxon>
        <taxon>Methanomada group</taxon>
        <taxon>Methanobacteria</taxon>
        <taxon>Methanobacteriales</taxon>
        <taxon>Methanobacteriaceae</taxon>
        <taxon>Methanothermobacter</taxon>
    </lineage>
</organism>
<name>A0A842YN06_METTF</name>
<protein>
    <submittedName>
        <fullName evidence="2">DUF2085 domain-containing protein</fullName>
    </submittedName>
</protein>
<sequence>MVCMRFRYICHRKPERTFSFRGHYFPVCSRCTGIYLGAFTYFLYAFLIPVKYNASAVLMASLLVLPTFIDGFTQLMGYRESNNVLRFSTGLPAGIGLAVLTKVLKHLILHL</sequence>
<evidence type="ECO:0000256" key="1">
    <source>
        <dbReference type="SAM" id="Phobius"/>
    </source>
</evidence>
<keyword evidence="1" id="KW-0812">Transmembrane</keyword>
<reference evidence="2" key="1">
    <citation type="submission" date="2018-06" db="EMBL/GenBank/DDBJ databases">
        <title>Draft genome sequence of Methanothermobacter thermautotrophicus Strain WHS, a thermophilic, hydrogenotrophic methanogen isolated from Washburn Hot Springs in Yellowstone National Park, USA.</title>
        <authorList>
            <person name="Mckay L.J."/>
            <person name="Klingelsmith K."/>
            <person name="Inskeep W.P."/>
            <person name="Fields M.W."/>
        </authorList>
    </citation>
    <scope>NUCLEOTIDE SEQUENCE</scope>
    <source>
        <strain evidence="2">WHS</strain>
    </source>
</reference>
<gene>
    <name evidence="2" type="ORF">DNK57_08200</name>
</gene>
<dbReference type="AlphaFoldDB" id="A0A842YN06"/>